<evidence type="ECO:0000313" key="2">
    <source>
        <dbReference type="EMBL" id="CAB4679204.1"/>
    </source>
</evidence>
<organism evidence="2">
    <name type="scientific">freshwater metagenome</name>
    <dbReference type="NCBI Taxonomy" id="449393"/>
    <lineage>
        <taxon>unclassified sequences</taxon>
        <taxon>metagenomes</taxon>
        <taxon>ecological metagenomes</taxon>
    </lineage>
</organism>
<keyword evidence="1" id="KW-0175">Coiled coil</keyword>
<dbReference type="Pfam" id="PF03993">
    <property type="entry name" value="DUF349"/>
    <property type="match status" value="2"/>
</dbReference>
<feature type="coiled-coil region" evidence="1">
    <location>
        <begin position="127"/>
        <end position="184"/>
    </location>
</feature>
<proteinExistence type="predicted"/>
<dbReference type="InterPro" id="IPR007139">
    <property type="entry name" value="DUF349"/>
</dbReference>
<sequence>MQHEVAAKKEEIVKQAEALATSKEWLPTAHKFKELMDAWKASGRGKQNVDAKLWGRFKAAQDQFFAAKNSDLDKRQVTMAANLAKREELIVKIEEILPITDLQSAKKNFRALMEQWQKIGMTERSKKAALDTRLSRVEDEIHTLTEEQNRRTDPTAIARANDVVQGLVDAIAGYEAQAAKAEAAGNTSKAKTAREAAEARKVWLAEAQKGLADFKSN</sequence>
<reference evidence="2" key="1">
    <citation type="submission" date="2020-05" db="EMBL/GenBank/DDBJ databases">
        <authorList>
            <person name="Chiriac C."/>
            <person name="Salcher M."/>
            <person name="Ghai R."/>
            <person name="Kavagutti S V."/>
        </authorList>
    </citation>
    <scope>NUCLEOTIDE SEQUENCE</scope>
</reference>
<name>A0A6J6N2W9_9ZZZZ</name>
<protein>
    <submittedName>
        <fullName evidence="2">Unannotated protein</fullName>
    </submittedName>
</protein>
<evidence type="ECO:0000256" key="1">
    <source>
        <dbReference type="SAM" id="Coils"/>
    </source>
</evidence>
<gene>
    <name evidence="2" type="ORF">UFOPK2343_00965</name>
</gene>
<dbReference type="EMBL" id="CAEZXD010000027">
    <property type="protein sequence ID" value="CAB4679204.1"/>
    <property type="molecule type" value="Genomic_DNA"/>
</dbReference>
<dbReference type="AlphaFoldDB" id="A0A6J6N2W9"/>
<accession>A0A6J6N2W9</accession>